<organism evidence="2 3">
    <name type="scientific">Bacteroides finegoldii CL09T03C10</name>
    <dbReference type="NCBI Taxonomy" id="997888"/>
    <lineage>
        <taxon>Bacteria</taxon>
        <taxon>Pseudomonadati</taxon>
        <taxon>Bacteroidota</taxon>
        <taxon>Bacteroidia</taxon>
        <taxon>Bacteroidales</taxon>
        <taxon>Bacteroidaceae</taxon>
        <taxon>Bacteroides</taxon>
    </lineage>
</organism>
<dbReference type="AlphaFoldDB" id="K5CM28"/>
<name>K5CM28_9BACE</name>
<dbReference type="HOGENOM" id="CLU_1709581_0_0_10"/>
<feature type="transmembrane region" description="Helical" evidence="1">
    <location>
        <begin position="33"/>
        <end position="54"/>
    </location>
</feature>
<accession>K5CM28</accession>
<dbReference type="Proteomes" id="UP000007995">
    <property type="component" value="Unassembled WGS sequence"/>
</dbReference>
<proteinExistence type="predicted"/>
<evidence type="ECO:0000313" key="2">
    <source>
        <dbReference type="EMBL" id="EKJ90380.1"/>
    </source>
</evidence>
<protein>
    <submittedName>
        <fullName evidence="2">Uncharacterized protein</fullName>
    </submittedName>
</protein>
<dbReference type="OrthoDB" id="1091160at2"/>
<feature type="transmembrane region" description="Helical" evidence="1">
    <location>
        <begin position="7"/>
        <end position="27"/>
    </location>
</feature>
<keyword evidence="1" id="KW-1133">Transmembrane helix</keyword>
<feature type="transmembrane region" description="Helical" evidence="1">
    <location>
        <begin position="66"/>
        <end position="86"/>
    </location>
</feature>
<evidence type="ECO:0000313" key="3">
    <source>
        <dbReference type="Proteomes" id="UP000007995"/>
    </source>
</evidence>
<keyword evidence="1" id="KW-0812">Transmembrane</keyword>
<sequence>MKLTDKRFWIFEAIVLICTIICIFILWMKHWLVLFGLASFGFCCLMLFCGAVAWKLYKGNQWWKLAGYLFMITTAILVIVLFSFVWNWNDNGGRPANIPPDEGAYITANELVGIIMLLWTIFVPLLSCVISYIVKQVLFKSIIKNQDFLSQKI</sequence>
<comment type="caution">
    <text evidence="2">The sequence shown here is derived from an EMBL/GenBank/DDBJ whole genome shotgun (WGS) entry which is preliminary data.</text>
</comment>
<gene>
    <name evidence="2" type="ORF">HMPREF1057_02415</name>
</gene>
<reference evidence="2 3" key="1">
    <citation type="submission" date="2012-02" db="EMBL/GenBank/DDBJ databases">
        <title>The Genome Sequence of Bacteroides finegoldii CL09T03C10.</title>
        <authorList>
            <consortium name="The Broad Institute Genome Sequencing Platform"/>
            <person name="Earl A."/>
            <person name="Ward D."/>
            <person name="Feldgarden M."/>
            <person name="Gevers D."/>
            <person name="Zitomersky N.L."/>
            <person name="Coyne M.J."/>
            <person name="Comstock L.E."/>
            <person name="Young S.K."/>
            <person name="Zeng Q."/>
            <person name="Gargeya S."/>
            <person name="Fitzgerald M."/>
            <person name="Haas B."/>
            <person name="Abouelleil A."/>
            <person name="Alvarado L."/>
            <person name="Arachchi H.M."/>
            <person name="Berlin A."/>
            <person name="Chapman S.B."/>
            <person name="Gearin G."/>
            <person name="Goldberg J."/>
            <person name="Griggs A."/>
            <person name="Gujja S."/>
            <person name="Hansen M."/>
            <person name="Heiman D."/>
            <person name="Howarth C."/>
            <person name="Larimer J."/>
            <person name="Lui A."/>
            <person name="MacDonald P.J.P."/>
            <person name="McCowen C."/>
            <person name="Montmayeur A."/>
            <person name="Murphy C."/>
            <person name="Neiman D."/>
            <person name="Pearson M."/>
            <person name="Priest M."/>
            <person name="Roberts A."/>
            <person name="Saif S."/>
            <person name="Shea T."/>
            <person name="Sisk P."/>
            <person name="Stolte C."/>
            <person name="Sykes S."/>
            <person name="Wortman J."/>
            <person name="Nusbaum C."/>
            <person name="Birren B."/>
        </authorList>
    </citation>
    <scope>NUCLEOTIDE SEQUENCE [LARGE SCALE GENOMIC DNA]</scope>
    <source>
        <strain evidence="2 3">CL09T03C10</strain>
    </source>
</reference>
<keyword evidence="1" id="KW-0472">Membrane</keyword>
<dbReference type="RefSeq" id="WP_007763412.1">
    <property type="nucleotide sequence ID" value="NZ_AKBZ01000007.1"/>
</dbReference>
<feature type="transmembrane region" description="Helical" evidence="1">
    <location>
        <begin position="111"/>
        <end position="134"/>
    </location>
</feature>
<evidence type="ECO:0000256" key="1">
    <source>
        <dbReference type="SAM" id="Phobius"/>
    </source>
</evidence>
<dbReference type="EMBL" id="AGXW01000009">
    <property type="protein sequence ID" value="EKJ90380.1"/>
    <property type="molecule type" value="Genomic_DNA"/>
</dbReference>